<evidence type="ECO:0000313" key="11">
    <source>
        <dbReference type="Proteomes" id="UP000187404"/>
    </source>
</evidence>
<keyword evidence="4 8" id="KW-0479">Metal-binding</keyword>
<accession>A0A1Q9JJ68</accession>
<dbReference type="PROSITE" id="PS51747">
    <property type="entry name" value="CYT_DCMP_DEAMINASES_2"/>
    <property type="match status" value="1"/>
</dbReference>
<evidence type="ECO:0000256" key="3">
    <source>
        <dbReference type="ARBA" id="ARBA00022694"/>
    </source>
</evidence>
<dbReference type="SUPFAM" id="SSF53927">
    <property type="entry name" value="Cytidine deaminase-like"/>
    <property type="match status" value="1"/>
</dbReference>
<keyword evidence="11" id="KW-1185">Reference proteome</keyword>
<keyword evidence="3 8" id="KW-0819">tRNA processing</keyword>
<dbReference type="InterPro" id="IPR028883">
    <property type="entry name" value="tRNA_aden_deaminase"/>
</dbReference>
<dbReference type="FunFam" id="3.40.140.10:FF:000005">
    <property type="entry name" value="tRNA-specific adenosine deaminase"/>
    <property type="match status" value="1"/>
</dbReference>
<feature type="binding site" evidence="8">
    <location>
        <position position="85"/>
    </location>
    <ligand>
        <name>Zn(2+)</name>
        <dbReference type="ChEBI" id="CHEBI:29105"/>
        <note>catalytic</note>
    </ligand>
</feature>
<evidence type="ECO:0000256" key="8">
    <source>
        <dbReference type="HAMAP-Rule" id="MF_00972"/>
    </source>
</evidence>
<comment type="cofactor">
    <cofactor evidence="8">
        <name>Zn(2+)</name>
        <dbReference type="ChEBI" id="CHEBI:29105"/>
    </cofactor>
    <text evidence="8">Binds 1 zinc ion per subunit.</text>
</comment>
<evidence type="ECO:0000256" key="2">
    <source>
        <dbReference type="ARBA" id="ARBA00011738"/>
    </source>
</evidence>
<dbReference type="InterPro" id="IPR058535">
    <property type="entry name" value="MafB19-deam"/>
</dbReference>
<dbReference type="GO" id="GO:0052717">
    <property type="term" value="F:tRNA-specific adenosine-34 deaminase activity"/>
    <property type="evidence" value="ECO:0007669"/>
    <property type="project" value="UniProtKB-UniRule"/>
</dbReference>
<dbReference type="Gene3D" id="3.40.140.10">
    <property type="entry name" value="Cytidine Deaminase, domain 2"/>
    <property type="match status" value="1"/>
</dbReference>
<evidence type="ECO:0000313" key="10">
    <source>
        <dbReference type="EMBL" id="OLR56259.1"/>
    </source>
</evidence>
<feature type="binding site" evidence="8">
    <location>
        <position position="52"/>
    </location>
    <ligand>
        <name>Zn(2+)</name>
        <dbReference type="ChEBI" id="CHEBI:29105"/>
        <note>catalytic</note>
    </ligand>
</feature>
<dbReference type="AlphaFoldDB" id="A0A1Q9JJ68"/>
<dbReference type="InterPro" id="IPR002125">
    <property type="entry name" value="CMP_dCMP_dom"/>
</dbReference>
<dbReference type="CDD" id="cd01285">
    <property type="entry name" value="nucleoside_deaminase"/>
    <property type="match status" value="1"/>
</dbReference>
<proteinExistence type="inferred from homology"/>
<dbReference type="PANTHER" id="PTHR11079">
    <property type="entry name" value="CYTOSINE DEAMINASE FAMILY MEMBER"/>
    <property type="match status" value="1"/>
</dbReference>
<keyword evidence="5 8" id="KW-0378">Hydrolase</keyword>
<dbReference type="GO" id="GO:0008270">
    <property type="term" value="F:zinc ion binding"/>
    <property type="evidence" value="ECO:0007669"/>
    <property type="project" value="UniProtKB-UniRule"/>
</dbReference>
<dbReference type="RefSeq" id="WP_075713707.1">
    <property type="nucleotide sequence ID" value="NZ_MJIE01000001.1"/>
</dbReference>
<evidence type="ECO:0000256" key="7">
    <source>
        <dbReference type="ARBA" id="ARBA00048045"/>
    </source>
</evidence>
<dbReference type="STRING" id="1261640.BHK98_09395"/>
<dbReference type="PANTHER" id="PTHR11079:SF202">
    <property type="entry name" value="TRNA-SPECIFIC ADENOSINE DEAMINASE"/>
    <property type="match status" value="1"/>
</dbReference>
<reference evidence="10 11" key="1">
    <citation type="journal article" date="2016" name="Appl. Environ. Microbiol.">
        <title>Function and Phylogeny of Bacterial Butyryl Coenzyme A:Acetate Transferases and Their Diversity in the Proximal Colon of Swine.</title>
        <authorList>
            <person name="Trachsel J."/>
            <person name="Bayles D.O."/>
            <person name="Looft T."/>
            <person name="Levine U.Y."/>
            <person name="Allen H.K."/>
        </authorList>
    </citation>
    <scope>NUCLEOTIDE SEQUENCE [LARGE SCALE GENOMIC DNA]</scope>
    <source>
        <strain evidence="10 11">68-3-10</strain>
    </source>
</reference>
<evidence type="ECO:0000256" key="4">
    <source>
        <dbReference type="ARBA" id="ARBA00022723"/>
    </source>
</evidence>
<feature type="active site" description="Proton donor" evidence="8">
    <location>
        <position position="54"/>
    </location>
</feature>
<comment type="function">
    <text evidence="8">Catalyzes the deamination of adenosine to inosine at the wobble position 34 of tRNA(Arg2).</text>
</comment>
<evidence type="ECO:0000259" key="9">
    <source>
        <dbReference type="PROSITE" id="PS51747"/>
    </source>
</evidence>
<dbReference type="EC" id="3.5.4.33" evidence="8"/>
<feature type="binding site" evidence="8">
    <location>
        <position position="82"/>
    </location>
    <ligand>
        <name>Zn(2+)</name>
        <dbReference type="ChEBI" id="CHEBI:29105"/>
        <note>catalytic</note>
    </ligand>
</feature>
<evidence type="ECO:0000256" key="5">
    <source>
        <dbReference type="ARBA" id="ARBA00022801"/>
    </source>
</evidence>
<feature type="domain" description="CMP/dCMP-type deaminase" evidence="9">
    <location>
        <begin position="1"/>
        <end position="128"/>
    </location>
</feature>
<gene>
    <name evidence="8" type="primary">tadA</name>
    <name evidence="10" type="ORF">BHK98_09395</name>
</gene>
<dbReference type="InterPro" id="IPR016193">
    <property type="entry name" value="Cytidine_deaminase-like"/>
</dbReference>
<dbReference type="GO" id="GO:0002100">
    <property type="term" value="P:tRNA wobble adenosine to inosine editing"/>
    <property type="evidence" value="ECO:0007669"/>
    <property type="project" value="UniProtKB-UniRule"/>
</dbReference>
<dbReference type="NCBIfam" id="NF008113">
    <property type="entry name" value="PRK10860.1"/>
    <property type="match status" value="1"/>
</dbReference>
<dbReference type="Proteomes" id="UP000187404">
    <property type="component" value="Unassembled WGS sequence"/>
</dbReference>
<dbReference type="PROSITE" id="PS00903">
    <property type="entry name" value="CYT_DCMP_DEAMINASES_1"/>
    <property type="match status" value="1"/>
</dbReference>
<keyword evidence="6 8" id="KW-0862">Zinc</keyword>
<protein>
    <recommendedName>
        <fullName evidence="8">tRNA-specific adenosine deaminase</fullName>
        <ecNumber evidence="8">3.5.4.33</ecNumber>
    </recommendedName>
</protein>
<dbReference type="HAMAP" id="MF_00972">
    <property type="entry name" value="tRNA_aden_deaminase"/>
    <property type="match status" value="1"/>
</dbReference>
<comment type="catalytic activity">
    <reaction evidence="7 8">
        <text>adenosine(34) in tRNA + H2O + H(+) = inosine(34) in tRNA + NH4(+)</text>
        <dbReference type="Rhea" id="RHEA:43168"/>
        <dbReference type="Rhea" id="RHEA-COMP:10373"/>
        <dbReference type="Rhea" id="RHEA-COMP:10374"/>
        <dbReference type="ChEBI" id="CHEBI:15377"/>
        <dbReference type="ChEBI" id="CHEBI:15378"/>
        <dbReference type="ChEBI" id="CHEBI:28938"/>
        <dbReference type="ChEBI" id="CHEBI:74411"/>
        <dbReference type="ChEBI" id="CHEBI:82852"/>
        <dbReference type="EC" id="3.5.4.33"/>
    </reaction>
</comment>
<sequence>MSKYEYMKEALNEAEKAFRLGEVPIGAVIVRNGEIIARGHNLTETRKDPTAHAEMNAIRQAAERLGGWRLPGCTMYVTCEPCAMCAGALVWSRMEKLCIGTMDPKAGACGSVFDIVEEPRLNHNIEVETGVLEEDCSRILKEFFSDLRKSRKQNRRTLV</sequence>
<dbReference type="Pfam" id="PF14437">
    <property type="entry name" value="MafB19-deam"/>
    <property type="match status" value="1"/>
</dbReference>
<evidence type="ECO:0000256" key="1">
    <source>
        <dbReference type="ARBA" id="ARBA00010669"/>
    </source>
</evidence>
<name>A0A1Q9JJ68_9FIRM</name>
<comment type="subunit">
    <text evidence="2 8">Homodimer.</text>
</comment>
<comment type="caution">
    <text evidence="10">The sequence shown here is derived from an EMBL/GenBank/DDBJ whole genome shotgun (WGS) entry which is preliminary data.</text>
</comment>
<comment type="similarity">
    <text evidence="1">Belongs to the cytidine and deoxycytidylate deaminase family. ADAT2 subfamily.</text>
</comment>
<evidence type="ECO:0000256" key="6">
    <source>
        <dbReference type="ARBA" id="ARBA00022833"/>
    </source>
</evidence>
<dbReference type="EMBL" id="MJIE01000001">
    <property type="protein sequence ID" value="OLR56259.1"/>
    <property type="molecule type" value="Genomic_DNA"/>
</dbReference>
<dbReference type="GeneID" id="303115597"/>
<organism evidence="10 11">
    <name type="scientific">Hornefia porci</name>
    <dbReference type="NCBI Taxonomy" id="2652292"/>
    <lineage>
        <taxon>Bacteria</taxon>
        <taxon>Bacillati</taxon>
        <taxon>Bacillota</taxon>
        <taxon>Clostridia</taxon>
        <taxon>Peptostreptococcales</taxon>
        <taxon>Anaerovoracaceae</taxon>
        <taxon>Hornefia</taxon>
    </lineage>
</organism>
<dbReference type="InterPro" id="IPR016192">
    <property type="entry name" value="APOBEC/CMP_deaminase_Zn-bd"/>
</dbReference>